<dbReference type="Proteomes" id="UP000484885">
    <property type="component" value="Unassembled WGS sequence"/>
</dbReference>
<organism evidence="3 4">
    <name type="scientific">Wenzhouxiangella limi</name>
    <dbReference type="NCBI Taxonomy" id="2707351"/>
    <lineage>
        <taxon>Bacteria</taxon>
        <taxon>Pseudomonadati</taxon>
        <taxon>Pseudomonadota</taxon>
        <taxon>Gammaproteobacteria</taxon>
        <taxon>Chromatiales</taxon>
        <taxon>Wenzhouxiangellaceae</taxon>
        <taxon>Wenzhouxiangella</taxon>
    </lineage>
</organism>
<comment type="caution">
    <text evidence="3">The sequence shown here is derived from an EMBL/GenBank/DDBJ whole genome shotgun (WGS) entry which is preliminary data.</text>
</comment>
<name>A0A845V1Y6_9GAMM</name>
<dbReference type="InterPro" id="IPR046278">
    <property type="entry name" value="DUF6311"/>
</dbReference>
<feature type="transmembrane region" description="Helical" evidence="1">
    <location>
        <begin position="136"/>
        <end position="151"/>
    </location>
</feature>
<feature type="transmembrane region" description="Helical" evidence="1">
    <location>
        <begin position="157"/>
        <end position="175"/>
    </location>
</feature>
<keyword evidence="1" id="KW-1133">Transmembrane helix</keyword>
<sequence length="574" mass="63165">MSLGLMLPALGAIECFAQTGAWFYCPLTSLGEQHALTYGLPMVQVAGLIRRLAPVDLLTAWNLASLLVLYVAGLGSQGFLRAIGVNVWLAVAGSILFLALPIVFAKSGYPLMLWGFALLPAVLWAQLVAWRLHNHVFAFALLAVVFSLALFQEPYSLVMALTFGGWLAIAQLLTAARASWPSKVLRVLVWLAAALLAVFLYRQYIPGGADYAVMPMDYFRGQGIDLLAFLSRNPALYALGPLWGVGALEPALFYTDGEMTAHSYLGLGLAMGLLGFVILVRPWRNTLHMVLLVSVVAAFLMALGPSLKIASVAEDRVADAPVTFDTYRMPAEAAVVGLPHAFVYEIAPFSNMRSVSRWYLLVAIGLVAMLMLFFQELTGRGRPGNAVAITLLLWVAAEYFPDFSHRLALSEGFSNAFRQLDSAAIEELSTLVSPGERVVFVAGDRYGNEFFSTYLCARAGCRTFNVSGDKPRRLAVASWPEALRERLTQSASAAQRAQLLNEVDFDVLVVPHFHMRWDSYTWPPADERRAELRAVAESYHALEGFEVVSGNWFTTVRTMSAERHSDKQQPWQAK</sequence>
<evidence type="ECO:0000256" key="1">
    <source>
        <dbReference type="SAM" id="Phobius"/>
    </source>
</evidence>
<feature type="transmembrane region" description="Helical" evidence="1">
    <location>
        <begin position="358"/>
        <end position="377"/>
    </location>
</feature>
<keyword evidence="4" id="KW-1185">Reference proteome</keyword>
<feature type="domain" description="DUF6311" evidence="2">
    <location>
        <begin position="65"/>
        <end position="310"/>
    </location>
</feature>
<reference evidence="3 4" key="1">
    <citation type="submission" date="2020-02" db="EMBL/GenBank/DDBJ databases">
        <authorList>
            <person name="Zhang X.-Y."/>
        </authorList>
    </citation>
    <scope>NUCLEOTIDE SEQUENCE [LARGE SCALE GENOMIC DNA]</scope>
    <source>
        <strain evidence="3 4">C33</strain>
    </source>
</reference>
<keyword evidence="1" id="KW-0812">Transmembrane</keyword>
<evidence type="ECO:0000313" key="3">
    <source>
        <dbReference type="EMBL" id="NDY95276.1"/>
    </source>
</evidence>
<feature type="transmembrane region" description="Helical" evidence="1">
    <location>
        <begin position="287"/>
        <end position="307"/>
    </location>
</feature>
<proteinExistence type="predicted"/>
<dbReference type="AlphaFoldDB" id="A0A845V1Y6"/>
<feature type="transmembrane region" description="Helical" evidence="1">
    <location>
        <begin position="111"/>
        <end position="129"/>
    </location>
</feature>
<keyword evidence="1" id="KW-0472">Membrane</keyword>
<evidence type="ECO:0000259" key="2">
    <source>
        <dbReference type="Pfam" id="PF19830"/>
    </source>
</evidence>
<feature type="transmembrane region" description="Helical" evidence="1">
    <location>
        <begin position="60"/>
        <end position="80"/>
    </location>
</feature>
<protein>
    <recommendedName>
        <fullName evidence="2">DUF6311 domain-containing protein</fullName>
    </recommendedName>
</protein>
<evidence type="ECO:0000313" key="4">
    <source>
        <dbReference type="Proteomes" id="UP000484885"/>
    </source>
</evidence>
<feature type="transmembrane region" description="Helical" evidence="1">
    <location>
        <begin position="87"/>
        <end position="105"/>
    </location>
</feature>
<dbReference type="EMBL" id="JAAGSC010000039">
    <property type="protein sequence ID" value="NDY95276.1"/>
    <property type="molecule type" value="Genomic_DNA"/>
</dbReference>
<feature type="transmembrane region" description="Helical" evidence="1">
    <location>
        <begin position="261"/>
        <end position="280"/>
    </location>
</feature>
<accession>A0A845V1Y6</accession>
<feature type="transmembrane region" description="Helical" evidence="1">
    <location>
        <begin position="187"/>
        <end position="205"/>
    </location>
</feature>
<gene>
    <name evidence="3" type="ORF">G3I74_05990</name>
</gene>
<feature type="transmembrane region" description="Helical" evidence="1">
    <location>
        <begin position="327"/>
        <end position="346"/>
    </location>
</feature>
<dbReference type="Pfam" id="PF19830">
    <property type="entry name" value="DUF6311"/>
    <property type="match status" value="1"/>
</dbReference>